<feature type="compositionally biased region" description="Basic and acidic residues" evidence="6">
    <location>
        <begin position="43"/>
        <end position="68"/>
    </location>
</feature>
<feature type="region of interest" description="Disordered" evidence="6">
    <location>
        <begin position="1"/>
        <end position="87"/>
    </location>
</feature>
<dbReference type="Pfam" id="PF01547">
    <property type="entry name" value="SBP_bac_1"/>
    <property type="match status" value="1"/>
</dbReference>
<keyword evidence="3" id="KW-0472">Membrane</keyword>
<keyword evidence="1" id="KW-1003">Cell membrane</keyword>
<dbReference type="SUPFAM" id="SSF53850">
    <property type="entry name" value="Periplasmic binding protein-like II"/>
    <property type="match status" value="1"/>
</dbReference>
<dbReference type="InterPro" id="IPR050490">
    <property type="entry name" value="Bact_solute-bd_prot1"/>
</dbReference>
<evidence type="ECO:0000256" key="5">
    <source>
        <dbReference type="ARBA" id="ARBA00023288"/>
    </source>
</evidence>
<organism evidence="7 8">
    <name type="scientific">Streptomyces hygroscopicus</name>
    <dbReference type="NCBI Taxonomy" id="1912"/>
    <lineage>
        <taxon>Bacteria</taxon>
        <taxon>Bacillati</taxon>
        <taxon>Actinomycetota</taxon>
        <taxon>Actinomycetes</taxon>
        <taxon>Kitasatosporales</taxon>
        <taxon>Streptomycetaceae</taxon>
        <taxon>Streptomyces</taxon>
        <taxon>Streptomyces violaceusniger group</taxon>
    </lineage>
</organism>
<dbReference type="InterPro" id="IPR006059">
    <property type="entry name" value="SBP"/>
</dbReference>
<proteinExistence type="predicted"/>
<dbReference type="PANTHER" id="PTHR43649:SF33">
    <property type="entry name" value="POLYGALACTURONAN_RHAMNOGALACTURONAN-BINDING PROTEIN YTCQ"/>
    <property type="match status" value="1"/>
</dbReference>
<reference evidence="7" key="1">
    <citation type="submission" date="2024-05" db="EMBL/GenBank/DDBJ databases">
        <title>Whole genome shotgun sequence of Streptomyces hygroscopicus NBRC 113678.</title>
        <authorList>
            <person name="Komaki H."/>
            <person name="Tamura T."/>
        </authorList>
    </citation>
    <scope>NUCLEOTIDE SEQUENCE</scope>
    <source>
        <strain evidence="7">N11-34</strain>
    </source>
</reference>
<evidence type="ECO:0000256" key="2">
    <source>
        <dbReference type="ARBA" id="ARBA00022729"/>
    </source>
</evidence>
<keyword evidence="8" id="KW-1185">Reference proteome</keyword>
<evidence type="ECO:0000256" key="3">
    <source>
        <dbReference type="ARBA" id="ARBA00023136"/>
    </source>
</evidence>
<evidence type="ECO:0000256" key="6">
    <source>
        <dbReference type="SAM" id="MobiDB-lite"/>
    </source>
</evidence>
<keyword evidence="4" id="KW-0564">Palmitate</keyword>
<evidence type="ECO:0000256" key="4">
    <source>
        <dbReference type="ARBA" id="ARBA00023139"/>
    </source>
</evidence>
<dbReference type="PANTHER" id="PTHR43649">
    <property type="entry name" value="ARABINOSE-BINDING PROTEIN-RELATED"/>
    <property type="match status" value="1"/>
</dbReference>
<dbReference type="RefSeq" id="WP_236257319.1">
    <property type="nucleotide sequence ID" value="NZ_BNEK01000003.1"/>
</dbReference>
<feature type="compositionally biased region" description="Low complexity" evidence="6">
    <location>
        <begin position="33"/>
        <end position="42"/>
    </location>
</feature>
<keyword evidence="5" id="KW-0449">Lipoprotein</keyword>
<dbReference type="Gene3D" id="3.40.190.10">
    <property type="entry name" value="Periplasmic binding protein-like II"/>
    <property type="match status" value="3"/>
</dbReference>
<evidence type="ECO:0000313" key="7">
    <source>
        <dbReference type="EMBL" id="GHJ28888.1"/>
    </source>
</evidence>
<evidence type="ECO:0000313" key="8">
    <source>
        <dbReference type="Proteomes" id="UP001054854"/>
    </source>
</evidence>
<evidence type="ECO:0000256" key="1">
    <source>
        <dbReference type="ARBA" id="ARBA00022475"/>
    </source>
</evidence>
<gene>
    <name evidence="7" type="ORF">TPA0910_33210</name>
</gene>
<sequence>MNDTPAGTSDTPTRQDTRTARQDTWTARRDTQTARQDTQTARQDTRKVRQDRRTARRDTRTARRDTRTARRGTQTARQDTRTDGAPRRAVLGGAAAAAAGFALAGCGSDGDGGDGGDRPKGREKGEKITLTFWSWVPGIDKPVALWNRENPEVRVEVEKVSAVDGAQYAKMHAAIKAGSPPDLGQIEYPVVPSFLVDNGLLDLTEYGVAAHKDKFIGWQWQQSVFGKAVYAVPQASGPMGLFIRRDLFDRWGIEPPATWDDYEAAAEAIRKEGAWIETFSATNGNRFAGLAWQAGARWFGTEGDTWTVSIDDEPTRKVADYWYDLVRRKLIKTIPDRQNAWYKDVQTGAVASWLGASWGDALLVGNAPGTAGKWRVAPMPQWRKGEAAFANWGGSTTAVFAGTKYPKDALAFAVWLNTDPESIKLLIENGYGTPGAKRGYTTSQLDVHKDFFGGQEYSEVFDAASKGVDTSWQWGPATDTLYQRLGDAFTAAIGDGSPFRSVLRKVQGETITDLREKGLKVKAG</sequence>
<protein>
    <submittedName>
        <fullName evidence="7">Sugar ABC transporter substrate-binding protein</fullName>
    </submittedName>
</protein>
<name>A0ABQ3TZZ3_STRHY</name>
<dbReference type="Proteomes" id="UP001054854">
    <property type="component" value="Unassembled WGS sequence"/>
</dbReference>
<feature type="compositionally biased region" description="Basic and acidic residues" evidence="6">
    <location>
        <begin position="13"/>
        <end position="32"/>
    </location>
</feature>
<comment type="caution">
    <text evidence="7">The sequence shown here is derived from an EMBL/GenBank/DDBJ whole genome shotgun (WGS) entry which is preliminary data.</text>
</comment>
<dbReference type="EMBL" id="BNEK01000003">
    <property type="protein sequence ID" value="GHJ28888.1"/>
    <property type="molecule type" value="Genomic_DNA"/>
</dbReference>
<keyword evidence="2" id="KW-0732">Signal</keyword>
<accession>A0ABQ3TZZ3</accession>